<dbReference type="Proteomes" id="UP001138757">
    <property type="component" value="Unassembled WGS sequence"/>
</dbReference>
<gene>
    <name evidence="2" type="ORF">KK488_10915</name>
</gene>
<feature type="transmembrane region" description="Helical" evidence="1">
    <location>
        <begin position="15"/>
        <end position="37"/>
    </location>
</feature>
<dbReference type="RefSeq" id="WP_214623395.1">
    <property type="nucleotide sequence ID" value="NZ_JAHGAW010000006.1"/>
</dbReference>
<reference evidence="2" key="1">
    <citation type="submission" date="2021-05" db="EMBL/GenBank/DDBJ databases">
        <title>Genome of Sphingobium sp. strain.</title>
        <authorList>
            <person name="Fan R."/>
        </authorList>
    </citation>
    <scope>NUCLEOTIDE SEQUENCE</scope>
    <source>
        <strain evidence="2">H33</strain>
    </source>
</reference>
<keyword evidence="1" id="KW-0812">Transmembrane</keyword>
<protein>
    <submittedName>
        <fullName evidence="2">Uncharacterized protein</fullName>
    </submittedName>
</protein>
<keyword evidence="1" id="KW-0472">Membrane</keyword>
<feature type="transmembrane region" description="Helical" evidence="1">
    <location>
        <begin position="83"/>
        <end position="100"/>
    </location>
</feature>
<keyword evidence="3" id="KW-1185">Reference proteome</keyword>
<name>A0A9X1DC80_9SPHN</name>
<sequence length="196" mass="21585">MPAGRLQSLIARDVLPFYASLLALVGAALLLDALLHLGNAVWIGRYLGIPGTVLILVSARYSLRKHKIISWGKPAQLLKEHQWLAWMGSLLVLVHAGIHFNAWLGWLAIAAMLINVASGLTGKYLLGRAQKRLAERRRALADAGLSAEDIAERTHLDSLAMDIIKQWRVIHIPITLAFAGLALAHIIAICLFWGWK</sequence>
<comment type="caution">
    <text evidence="2">The sequence shown here is derived from an EMBL/GenBank/DDBJ whole genome shotgun (WGS) entry which is preliminary data.</text>
</comment>
<feature type="transmembrane region" description="Helical" evidence="1">
    <location>
        <begin position="43"/>
        <end position="63"/>
    </location>
</feature>
<dbReference type="EMBL" id="JAHGAW010000006">
    <property type="protein sequence ID" value="MBT2187457.1"/>
    <property type="molecule type" value="Genomic_DNA"/>
</dbReference>
<evidence type="ECO:0000256" key="1">
    <source>
        <dbReference type="SAM" id="Phobius"/>
    </source>
</evidence>
<accession>A0A9X1DC80</accession>
<keyword evidence="1" id="KW-1133">Transmembrane helix</keyword>
<evidence type="ECO:0000313" key="2">
    <source>
        <dbReference type="EMBL" id="MBT2187457.1"/>
    </source>
</evidence>
<organism evidence="2 3">
    <name type="scientific">Sphingobium nicotianae</name>
    <dbReference type="NCBI Taxonomy" id="2782607"/>
    <lineage>
        <taxon>Bacteria</taxon>
        <taxon>Pseudomonadati</taxon>
        <taxon>Pseudomonadota</taxon>
        <taxon>Alphaproteobacteria</taxon>
        <taxon>Sphingomonadales</taxon>
        <taxon>Sphingomonadaceae</taxon>
        <taxon>Sphingobium</taxon>
    </lineage>
</organism>
<evidence type="ECO:0000313" key="3">
    <source>
        <dbReference type="Proteomes" id="UP001138757"/>
    </source>
</evidence>
<feature type="transmembrane region" description="Helical" evidence="1">
    <location>
        <begin position="169"/>
        <end position="195"/>
    </location>
</feature>
<dbReference type="AlphaFoldDB" id="A0A9X1DC80"/>
<proteinExistence type="predicted"/>
<feature type="transmembrane region" description="Helical" evidence="1">
    <location>
        <begin position="106"/>
        <end position="126"/>
    </location>
</feature>